<keyword evidence="3" id="KW-1185">Reference proteome</keyword>
<accession>A0A4Y7SHT8</accession>
<name>A0A4Y7SHT8_COPMI</name>
<sequence>MEAWKEASLDEWKETRANDVSCLTLSRPMPAPRLPPESTHHARALTGSLATTTVTPTPKIPCHNGQVLPASGSDAHYIESR</sequence>
<feature type="region of interest" description="Disordered" evidence="1">
    <location>
        <begin position="26"/>
        <end position="81"/>
    </location>
</feature>
<reference evidence="2 3" key="1">
    <citation type="journal article" date="2019" name="Nat. Ecol. Evol.">
        <title>Megaphylogeny resolves global patterns of mushroom evolution.</title>
        <authorList>
            <person name="Varga T."/>
            <person name="Krizsan K."/>
            <person name="Foldi C."/>
            <person name="Dima B."/>
            <person name="Sanchez-Garcia M."/>
            <person name="Sanchez-Ramirez S."/>
            <person name="Szollosi G.J."/>
            <person name="Szarkandi J.G."/>
            <person name="Papp V."/>
            <person name="Albert L."/>
            <person name="Andreopoulos W."/>
            <person name="Angelini C."/>
            <person name="Antonin V."/>
            <person name="Barry K.W."/>
            <person name="Bougher N.L."/>
            <person name="Buchanan P."/>
            <person name="Buyck B."/>
            <person name="Bense V."/>
            <person name="Catcheside P."/>
            <person name="Chovatia M."/>
            <person name="Cooper J."/>
            <person name="Damon W."/>
            <person name="Desjardin D."/>
            <person name="Finy P."/>
            <person name="Geml J."/>
            <person name="Haridas S."/>
            <person name="Hughes K."/>
            <person name="Justo A."/>
            <person name="Karasinski D."/>
            <person name="Kautmanova I."/>
            <person name="Kiss B."/>
            <person name="Kocsube S."/>
            <person name="Kotiranta H."/>
            <person name="LaButti K.M."/>
            <person name="Lechner B.E."/>
            <person name="Liimatainen K."/>
            <person name="Lipzen A."/>
            <person name="Lukacs Z."/>
            <person name="Mihaltcheva S."/>
            <person name="Morgado L.N."/>
            <person name="Niskanen T."/>
            <person name="Noordeloos M.E."/>
            <person name="Ohm R.A."/>
            <person name="Ortiz-Santana B."/>
            <person name="Ovrebo C."/>
            <person name="Racz N."/>
            <person name="Riley R."/>
            <person name="Savchenko A."/>
            <person name="Shiryaev A."/>
            <person name="Soop K."/>
            <person name="Spirin V."/>
            <person name="Szebenyi C."/>
            <person name="Tomsovsky M."/>
            <person name="Tulloss R.E."/>
            <person name="Uehling J."/>
            <person name="Grigoriev I.V."/>
            <person name="Vagvolgyi C."/>
            <person name="Papp T."/>
            <person name="Martin F.M."/>
            <person name="Miettinen O."/>
            <person name="Hibbett D.S."/>
            <person name="Nagy L.G."/>
        </authorList>
    </citation>
    <scope>NUCLEOTIDE SEQUENCE [LARGE SCALE GENOMIC DNA]</scope>
    <source>
        <strain evidence="2 3">FP101781</strain>
    </source>
</reference>
<evidence type="ECO:0000256" key="1">
    <source>
        <dbReference type="SAM" id="MobiDB-lite"/>
    </source>
</evidence>
<comment type="caution">
    <text evidence="2">The sequence shown here is derived from an EMBL/GenBank/DDBJ whole genome shotgun (WGS) entry which is preliminary data.</text>
</comment>
<protein>
    <submittedName>
        <fullName evidence="2">Uncharacterized protein</fullName>
    </submittedName>
</protein>
<gene>
    <name evidence="2" type="ORF">FA13DRAFT_1742152</name>
</gene>
<dbReference type="Proteomes" id="UP000298030">
    <property type="component" value="Unassembled WGS sequence"/>
</dbReference>
<organism evidence="2 3">
    <name type="scientific">Coprinellus micaceus</name>
    <name type="common">Glistening ink-cap mushroom</name>
    <name type="synonym">Coprinus micaceus</name>
    <dbReference type="NCBI Taxonomy" id="71717"/>
    <lineage>
        <taxon>Eukaryota</taxon>
        <taxon>Fungi</taxon>
        <taxon>Dikarya</taxon>
        <taxon>Basidiomycota</taxon>
        <taxon>Agaricomycotina</taxon>
        <taxon>Agaricomycetes</taxon>
        <taxon>Agaricomycetidae</taxon>
        <taxon>Agaricales</taxon>
        <taxon>Agaricineae</taxon>
        <taxon>Psathyrellaceae</taxon>
        <taxon>Coprinellus</taxon>
    </lineage>
</organism>
<dbReference type="AlphaFoldDB" id="A0A4Y7SHT8"/>
<dbReference type="EMBL" id="QPFP01000115">
    <property type="protein sequence ID" value="TEB21322.1"/>
    <property type="molecule type" value="Genomic_DNA"/>
</dbReference>
<evidence type="ECO:0000313" key="2">
    <source>
        <dbReference type="EMBL" id="TEB21322.1"/>
    </source>
</evidence>
<proteinExistence type="predicted"/>
<evidence type="ECO:0000313" key="3">
    <source>
        <dbReference type="Proteomes" id="UP000298030"/>
    </source>
</evidence>